<protein>
    <submittedName>
        <fullName evidence="6">Uncharacterized protein</fullName>
    </submittedName>
</protein>
<dbReference type="EMBL" id="MJFZ01000084">
    <property type="protein sequence ID" value="RAW38632.1"/>
    <property type="molecule type" value="Genomic_DNA"/>
</dbReference>
<name>A0A329SSU0_9STRA</name>
<dbReference type="EMBL" id="RCMK01000415">
    <property type="protein sequence ID" value="KAG2930024.1"/>
    <property type="molecule type" value="Genomic_DNA"/>
</dbReference>
<evidence type="ECO:0000313" key="3">
    <source>
        <dbReference type="EMBL" id="KAG2930024.1"/>
    </source>
</evidence>
<evidence type="ECO:0000313" key="6">
    <source>
        <dbReference type="EMBL" id="RAW38632.1"/>
    </source>
</evidence>
<dbReference type="Proteomes" id="UP000697107">
    <property type="component" value="Unassembled WGS sequence"/>
</dbReference>
<dbReference type="Proteomes" id="UP000736787">
    <property type="component" value="Unassembled WGS sequence"/>
</dbReference>
<dbReference type="Proteomes" id="UP000251314">
    <property type="component" value="Unassembled WGS sequence"/>
</dbReference>
<evidence type="ECO:0000313" key="7">
    <source>
        <dbReference type="Proteomes" id="UP000251314"/>
    </source>
</evidence>
<dbReference type="OrthoDB" id="10271764at2759"/>
<reference evidence="6 7" key="1">
    <citation type="submission" date="2018-01" db="EMBL/GenBank/DDBJ databases">
        <title>Draft genome of the strawberry crown rot pathogen Phytophthora cactorum.</title>
        <authorList>
            <person name="Armitage A.D."/>
            <person name="Lysoe E."/>
            <person name="Nellist C.F."/>
            <person name="Harrison R.J."/>
            <person name="Brurberg M.B."/>
        </authorList>
    </citation>
    <scope>NUCLEOTIDE SEQUENCE [LARGE SCALE GENOMIC DNA]</scope>
    <source>
        <strain evidence="6 7">10300</strain>
    </source>
</reference>
<organism evidence="6 7">
    <name type="scientific">Phytophthora cactorum</name>
    <dbReference type="NCBI Taxonomy" id="29920"/>
    <lineage>
        <taxon>Eukaryota</taxon>
        <taxon>Sar</taxon>
        <taxon>Stramenopiles</taxon>
        <taxon>Oomycota</taxon>
        <taxon>Peronosporomycetes</taxon>
        <taxon>Peronosporales</taxon>
        <taxon>Peronosporaceae</taxon>
        <taxon>Phytophthora</taxon>
    </lineage>
</organism>
<accession>A0A329SSU0</accession>
<dbReference type="EMBL" id="RCMV01000401">
    <property type="protein sequence ID" value="KAG3217772.1"/>
    <property type="molecule type" value="Genomic_DNA"/>
</dbReference>
<dbReference type="VEuPathDB" id="FungiDB:PC110_g5132"/>
<sequence>MGGAFDGVMTNGSIQDQKKEILVSLRFTSYIEEDNFETFSGSSEINVPPKLK</sequence>
<dbReference type="Proteomes" id="UP000735874">
    <property type="component" value="Unassembled WGS sequence"/>
</dbReference>
<gene>
    <name evidence="6" type="ORF">PC110_g5132</name>
    <name evidence="1" type="ORF">PC113_g8832</name>
    <name evidence="2" type="ORF">PC115_g7854</name>
    <name evidence="3" type="ORF">PC117_g13837</name>
    <name evidence="4" type="ORF">PC118_g13134</name>
    <name evidence="5" type="ORF">PC129_g11396</name>
</gene>
<dbReference type="EMBL" id="RCMI01000194">
    <property type="protein sequence ID" value="KAG2926519.1"/>
    <property type="molecule type" value="Genomic_DNA"/>
</dbReference>
<comment type="caution">
    <text evidence="6">The sequence shown here is derived from an EMBL/GenBank/DDBJ whole genome shotgun (WGS) entry which is preliminary data.</text>
</comment>
<evidence type="ECO:0000313" key="1">
    <source>
        <dbReference type="EMBL" id="KAG2859558.1"/>
    </source>
</evidence>
<evidence type="ECO:0000313" key="4">
    <source>
        <dbReference type="EMBL" id="KAG2976991.1"/>
    </source>
</evidence>
<evidence type="ECO:0000313" key="2">
    <source>
        <dbReference type="EMBL" id="KAG2926519.1"/>
    </source>
</evidence>
<dbReference type="Proteomes" id="UP000774804">
    <property type="component" value="Unassembled WGS sequence"/>
</dbReference>
<dbReference type="AlphaFoldDB" id="A0A329SSU0"/>
<proteinExistence type="predicted"/>
<dbReference type="Proteomes" id="UP000760860">
    <property type="component" value="Unassembled WGS sequence"/>
</dbReference>
<dbReference type="EMBL" id="RCML01000440">
    <property type="protein sequence ID" value="KAG2976991.1"/>
    <property type="molecule type" value="Genomic_DNA"/>
</dbReference>
<evidence type="ECO:0000313" key="5">
    <source>
        <dbReference type="EMBL" id="KAG3217772.1"/>
    </source>
</evidence>
<reference evidence="1" key="2">
    <citation type="submission" date="2018-10" db="EMBL/GenBank/DDBJ databases">
        <title>Effector identification in a new, highly contiguous assembly of the strawberry crown rot pathogen Phytophthora cactorum.</title>
        <authorList>
            <person name="Armitage A.D."/>
            <person name="Nellist C.F."/>
            <person name="Bates H."/>
            <person name="Vickerstaff R.J."/>
            <person name="Harrison R.J."/>
        </authorList>
    </citation>
    <scope>NUCLEOTIDE SEQUENCE</scope>
    <source>
        <strain evidence="1">15-7</strain>
        <strain evidence="2">4032</strain>
        <strain evidence="3">4040</strain>
        <strain evidence="4">P415</strain>
        <strain evidence="5">P421</strain>
    </source>
</reference>
<dbReference type="EMBL" id="RCMG01000212">
    <property type="protein sequence ID" value="KAG2859558.1"/>
    <property type="molecule type" value="Genomic_DNA"/>
</dbReference>
<keyword evidence="7" id="KW-1185">Reference proteome</keyword>